<sequence>MQITNFLLPDDLAALKRFAECCEDRGSGEHNVPKERMARLCEIGVAESKGFGRHQITTFGGYVLDLANDESPVLPLKTYADYEEAARLAHLEKLGERPLPA</sequence>
<reference evidence="1" key="1">
    <citation type="submission" date="2019-12" db="EMBL/GenBank/DDBJ databases">
        <title>Novel species isolated from a subtropical stream in China.</title>
        <authorList>
            <person name="Lu H."/>
        </authorList>
    </citation>
    <scope>NUCLEOTIDE SEQUENCE [LARGE SCALE GENOMIC DNA]</scope>
    <source>
        <strain evidence="1">FT81W</strain>
    </source>
</reference>
<gene>
    <name evidence="1" type="ORF">GTP90_00815</name>
</gene>
<organism evidence="1 2">
    <name type="scientific">Duganella vulcania</name>
    <dbReference type="NCBI Taxonomy" id="2692166"/>
    <lineage>
        <taxon>Bacteria</taxon>
        <taxon>Pseudomonadati</taxon>
        <taxon>Pseudomonadota</taxon>
        <taxon>Betaproteobacteria</taxon>
        <taxon>Burkholderiales</taxon>
        <taxon>Oxalobacteraceae</taxon>
        <taxon>Telluria group</taxon>
        <taxon>Duganella</taxon>
    </lineage>
</organism>
<evidence type="ECO:0000313" key="1">
    <source>
        <dbReference type="EMBL" id="MYM92396.1"/>
    </source>
</evidence>
<evidence type="ECO:0000313" key="2">
    <source>
        <dbReference type="Proteomes" id="UP000447355"/>
    </source>
</evidence>
<protein>
    <submittedName>
        <fullName evidence="1">Uncharacterized protein</fullName>
    </submittedName>
</protein>
<proteinExistence type="predicted"/>
<dbReference type="RefSeq" id="WP_161081667.1">
    <property type="nucleotide sequence ID" value="NZ_WWCX01000001.1"/>
</dbReference>
<dbReference type="Proteomes" id="UP000447355">
    <property type="component" value="Unassembled WGS sequence"/>
</dbReference>
<dbReference type="AlphaFoldDB" id="A0A845GGL9"/>
<comment type="caution">
    <text evidence="1">The sequence shown here is derived from an EMBL/GenBank/DDBJ whole genome shotgun (WGS) entry which is preliminary data.</text>
</comment>
<accession>A0A845GGL9</accession>
<name>A0A845GGL9_9BURK</name>
<dbReference type="EMBL" id="WWCX01000001">
    <property type="protein sequence ID" value="MYM92396.1"/>
    <property type="molecule type" value="Genomic_DNA"/>
</dbReference>